<proteinExistence type="predicted"/>
<comment type="caution">
    <text evidence="1">The sequence shown here is derived from an EMBL/GenBank/DDBJ whole genome shotgun (WGS) entry which is preliminary data.</text>
</comment>
<gene>
    <name evidence="1" type="ORF">ACFSUL_07300</name>
</gene>
<evidence type="ECO:0008006" key="3">
    <source>
        <dbReference type="Google" id="ProtNLM"/>
    </source>
</evidence>
<dbReference type="EMBL" id="JBHUMF010000015">
    <property type="protein sequence ID" value="MFD2680561.1"/>
    <property type="molecule type" value="Genomic_DNA"/>
</dbReference>
<organism evidence="1 2">
    <name type="scientific">Bacillus seohaeanensis</name>
    <dbReference type="NCBI Taxonomy" id="284580"/>
    <lineage>
        <taxon>Bacteria</taxon>
        <taxon>Bacillati</taxon>
        <taxon>Bacillota</taxon>
        <taxon>Bacilli</taxon>
        <taxon>Bacillales</taxon>
        <taxon>Bacillaceae</taxon>
        <taxon>Bacillus</taxon>
    </lineage>
</organism>
<dbReference type="Proteomes" id="UP001597506">
    <property type="component" value="Unassembled WGS sequence"/>
</dbReference>
<name>A0ABW5RPM8_9BACI</name>
<keyword evidence="2" id="KW-1185">Reference proteome</keyword>
<reference evidence="2" key="1">
    <citation type="journal article" date="2019" name="Int. J. Syst. Evol. Microbiol.">
        <title>The Global Catalogue of Microorganisms (GCM) 10K type strain sequencing project: providing services to taxonomists for standard genome sequencing and annotation.</title>
        <authorList>
            <consortium name="The Broad Institute Genomics Platform"/>
            <consortium name="The Broad Institute Genome Sequencing Center for Infectious Disease"/>
            <person name="Wu L."/>
            <person name="Ma J."/>
        </authorList>
    </citation>
    <scope>NUCLEOTIDE SEQUENCE [LARGE SCALE GENOMIC DNA]</scope>
    <source>
        <strain evidence="2">KCTC 3913</strain>
    </source>
</reference>
<dbReference type="RefSeq" id="WP_071411612.1">
    <property type="nucleotide sequence ID" value="NZ_JBHUMF010000015.1"/>
</dbReference>
<evidence type="ECO:0000313" key="1">
    <source>
        <dbReference type="EMBL" id="MFD2680561.1"/>
    </source>
</evidence>
<sequence length="217" mass="25916">MNKHNKPKFRIGDTVVVTIYGTVGKITEIKTIDGEFFYEVNDSEGLFKEKTLELLDTYEGYIFEQEQIDIEYKFLFGDLVIVRGYENDLFKIVGFRTEIWRYKEDAWEEVIYELMRVSDGEWLEANEEELTLIADVEQAEAFIRKYGLVFPGKNEEQPLLLQNSGEDKMVWIDQLLDYYNDNKLLYQLFSDEKYLKKMEYILEQLRQQSVQIVKEKE</sequence>
<protein>
    <recommendedName>
        <fullName evidence="3">YodN</fullName>
    </recommendedName>
</protein>
<evidence type="ECO:0000313" key="2">
    <source>
        <dbReference type="Proteomes" id="UP001597506"/>
    </source>
</evidence>
<accession>A0ABW5RPM8</accession>